<gene>
    <name evidence="1" type="primary">Dgri\GH14154</name>
    <name evidence="1" type="ORF">Dgri_GH14154</name>
</gene>
<dbReference type="KEGG" id="dgr:6569565"/>
<protein>
    <submittedName>
        <fullName evidence="1">GH14154</fullName>
    </submittedName>
</protein>
<evidence type="ECO:0000313" key="2">
    <source>
        <dbReference type="Proteomes" id="UP000001070"/>
    </source>
</evidence>
<dbReference type="InterPro" id="IPR035979">
    <property type="entry name" value="RBD_domain_sf"/>
</dbReference>
<dbReference type="CDD" id="cd00590">
    <property type="entry name" value="RRM_SF"/>
    <property type="match status" value="1"/>
</dbReference>
<dbReference type="OMA" id="EIGHHEI"/>
<sequence>MDTLQRLLYVKDLSLEIGHHEIFEHFCIFGHLKRVTVRQRTEHYKYATILYTSDTSIELALSANPHNLRGKHYFCHKAGTSRKWPTNCCPNRLTNGISLHQYVYHSSVIAMPENFRVDQRNEPRAKRFSLLPEASMVLLHHLREEQKPPESAPASRLSPNINYKRLMSSMGESFNFVRHSYTNFVAHKRRPGLYDKLPIDAKISLTAIAYADVRDRRDLISFHYATD</sequence>
<reference evidence="1 2" key="1">
    <citation type="journal article" date="2007" name="Nature">
        <title>Evolution of genes and genomes on the Drosophila phylogeny.</title>
        <authorList>
            <consortium name="Drosophila 12 Genomes Consortium"/>
            <person name="Clark A.G."/>
            <person name="Eisen M.B."/>
            <person name="Smith D.R."/>
            <person name="Bergman C.M."/>
            <person name="Oliver B."/>
            <person name="Markow T.A."/>
            <person name="Kaufman T.C."/>
            <person name="Kellis M."/>
            <person name="Gelbart W."/>
            <person name="Iyer V.N."/>
            <person name="Pollard D.A."/>
            <person name="Sackton T.B."/>
            <person name="Larracuente A.M."/>
            <person name="Singh N.D."/>
            <person name="Abad J.P."/>
            <person name="Abt D.N."/>
            <person name="Adryan B."/>
            <person name="Aguade M."/>
            <person name="Akashi H."/>
            <person name="Anderson W.W."/>
            <person name="Aquadro C.F."/>
            <person name="Ardell D.H."/>
            <person name="Arguello R."/>
            <person name="Artieri C.G."/>
            <person name="Barbash D.A."/>
            <person name="Barker D."/>
            <person name="Barsanti P."/>
            <person name="Batterham P."/>
            <person name="Batzoglou S."/>
            <person name="Begun D."/>
            <person name="Bhutkar A."/>
            <person name="Blanco E."/>
            <person name="Bosak S.A."/>
            <person name="Bradley R.K."/>
            <person name="Brand A.D."/>
            <person name="Brent M.R."/>
            <person name="Brooks A.N."/>
            <person name="Brown R.H."/>
            <person name="Butlin R.K."/>
            <person name="Caggese C."/>
            <person name="Calvi B.R."/>
            <person name="Bernardo de Carvalho A."/>
            <person name="Caspi A."/>
            <person name="Castrezana S."/>
            <person name="Celniker S.E."/>
            <person name="Chang J.L."/>
            <person name="Chapple C."/>
            <person name="Chatterji S."/>
            <person name="Chinwalla A."/>
            <person name="Civetta A."/>
            <person name="Clifton S.W."/>
            <person name="Comeron J.M."/>
            <person name="Costello J.C."/>
            <person name="Coyne J.A."/>
            <person name="Daub J."/>
            <person name="David R.G."/>
            <person name="Delcher A.L."/>
            <person name="Delehaunty K."/>
            <person name="Do C.B."/>
            <person name="Ebling H."/>
            <person name="Edwards K."/>
            <person name="Eickbush T."/>
            <person name="Evans J.D."/>
            <person name="Filipski A."/>
            <person name="Findeiss S."/>
            <person name="Freyhult E."/>
            <person name="Fulton L."/>
            <person name="Fulton R."/>
            <person name="Garcia A.C."/>
            <person name="Gardiner A."/>
            <person name="Garfield D.A."/>
            <person name="Garvin B.E."/>
            <person name="Gibson G."/>
            <person name="Gilbert D."/>
            <person name="Gnerre S."/>
            <person name="Godfrey J."/>
            <person name="Good R."/>
            <person name="Gotea V."/>
            <person name="Gravely B."/>
            <person name="Greenberg A.J."/>
            <person name="Griffiths-Jones S."/>
            <person name="Gross S."/>
            <person name="Guigo R."/>
            <person name="Gustafson E.A."/>
            <person name="Haerty W."/>
            <person name="Hahn M.W."/>
            <person name="Halligan D.L."/>
            <person name="Halpern A.L."/>
            <person name="Halter G.M."/>
            <person name="Han M.V."/>
            <person name="Heger A."/>
            <person name="Hillier L."/>
            <person name="Hinrichs A.S."/>
            <person name="Holmes I."/>
            <person name="Hoskins R.A."/>
            <person name="Hubisz M.J."/>
            <person name="Hultmark D."/>
            <person name="Huntley M.A."/>
            <person name="Jaffe D.B."/>
            <person name="Jagadeeshan S."/>
            <person name="Jeck W.R."/>
            <person name="Johnson J."/>
            <person name="Jones C.D."/>
            <person name="Jordan W.C."/>
            <person name="Karpen G.H."/>
            <person name="Kataoka E."/>
            <person name="Keightley P.D."/>
            <person name="Kheradpour P."/>
            <person name="Kirkness E.F."/>
            <person name="Koerich L.B."/>
            <person name="Kristiansen K."/>
            <person name="Kudrna D."/>
            <person name="Kulathinal R.J."/>
            <person name="Kumar S."/>
            <person name="Kwok R."/>
            <person name="Lander E."/>
            <person name="Langley C.H."/>
            <person name="Lapoint R."/>
            <person name="Lazzaro B.P."/>
            <person name="Lee S.J."/>
            <person name="Levesque L."/>
            <person name="Li R."/>
            <person name="Lin C.F."/>
            <person name="Lin M.F."/>
            <person name="Lindblad-Toh K."/>
            <person name="Llopart A."/>
            <person name="Long M."/>
            <person name="Low L."/>
            <person name="Lozovsky E."/>
            <person name="Lu J."/>
            <person name="Luo M."/>
            <person name="Machado C.A."/>
            <person name="Makalowski W."/>
            <person name="Marzo M."/>
            <person name="Matsuda M."/>
            <person name="Matzkin L."/>
            <person name="McAllister B."/>
            <person name="McBride C.S."/>
            <person name="McKernan B."/>
            <person name="McKernan K."/>
            <person name="Mendez-Lago M."/>
            <person name="Minx P."/>
            <person name="Mollenhauer M.U."/>
            <person name="Montooth K."/>
            <person name="Mount S.M."/>
            <person name="Mu X."/>
            <person name="Myers E."/>
            <person name="Negre B."/>
            <person name="Newfeld S."/>
            <person name="Nielsen R."/>
            <person name="Noor M.A."/>
            <person name="O'Grady P."/>
            <person name="Pachter L."/>
            <person name="Papaceit M."/>
            <person name="Parisi M.J."/>
            <person name="Parisi M."/>
            <person name="Parts L."/>
            <person name="Pedersen J.S."/>
            <person name="Pesole G."/>
            <person name="Phillippy A.M."/>
            <person name="Ponting C.P."/>
            <person name="Pop M."/>
            <person name="Porcelli D."/>
            <person name="Powell J.R."/>
            <person name="Prohaska S."/>
            <person name="Pruitt K."/>
            <person name="Puig M."/>
            <person name="Quesneville H."/>
            <person name="Ram K.R."/>
            <person name="Rand D."/>
            <person name="Rasmussen M.D."/>
            <person name="Reed L.K."/>
            <person name="Reenan R."/>
            <person name="Reily A."/>
            <person name="Remington K.A."/>
            <person name="Rieger T.T."/>
            <person name="Ritchie M.G."/>
            <person name="Robin C."/>
            <person name="Rogers Y.H."/>
            <person name="Rohde C."/>
            <person name="Rozas J."/>
            <person name="Rubenfield M.J."/>
            <person name="Ruiz A."/>
            <person name="Russo S."/>
            <person name="Salzberg S.L."/>
            <person name="Sanchez-Gracia A."/>
            <person name="Saranga D.J."/>
            <person name="Sato H."/>
            <person name="Schaeffer S.W."/>
            <person name="Schatz M.C."/>
            <person name="Schlenke T."/>
            <person name="Schwartz R."/>
            <person name="Segarra C."/>
            <person name="Singh R.S."/>
            <person name="Sirot L."/>
            <person name="Sirota M."/>
            <person name="Sisneros N.B."/>
            <person name="Smith C.D."/>
            <person name="Smith T.F."/>
            <person name="Spieth J."/>
            <person name="Stage D.E."/>
            <person name="Stark A."/>
            <person name="Stephan W."/>
            <person name="Strausberg R.L."/>
            <person name="Strempel S."/>
            <person name="Sturgill D."/>
            <person name="Sutton G."/>
            <person name="Sutton G.G."/>
            <person name="Tao W."/>
            <person name="Teichmann S."/>
            <person name="Tobari Y.N."/>
            <person name="Tomimura Y."/>
            <person name="Tsolas J.M."/>
            <person name="Valente V.L."/>
            <person name="Venter E."/>
            <person name="Venter J.C."/>
            <person name="Vicario S."/>
            <person name="Vieira F.G."/>
            <person name="Vilella A.J."/>
            <person name="Villasante A."/>
            <person name="Walenz B."/>
            <person name="Wang J."/>
            <person name="Wasserman M."/>
            <person name="Watts T."/>
            <person name="Wilson D."/>
            <person name="Wilson R.K."/>
            <person name="Wing R.A."/>
            <person name="Wolfner M.F."/>
            <person name="Wong A."/>
            <person name="Wong G.K."/>
            <person name="Wu C.I."/>
            <person name="Wu G."/>
            <person name="Yamamoto D."/>
            <person name="Yang H.P."/>
            <person name="Yang S.P."/>
            <person name="Yorke J.A."/>
            <person name="Yoshida K."/>
            <person name="Zdobnov E."/>
            <person name="Zhang P."/>
            <person name="Zhang Y."/>
            <person name="Zimin A.V."/>
            <person name="Baldwin J."/>
            <person name="Abdouelleil A."/>
            <person name="Abdulkadir J."/>
            <person name="Abebe A."/>
            <person name="Abera B."/>
            <person name="Abreu J."/>
            <person name="Acer S.C."/>
            <person name="Aftuck L."/>
            <person name="Alexander A."/>
            <person name="An P."/>
            <person name="Anderson E."/>
            <person name="Anderson S."/>
            <person name="Arachi H."/>
            <person name="Azer M."/>
            <person name="Bachantsang P."/>
            <person name="Barry A."/>
            <person name="Bayul T."/>
            <person name="Berlin A."/>
            <person name="Bessette D."/>
            <person name="Bloom T."/>
            <person name="Blye J."/>
            <person name="Boguslavskiy L."/>
            <person name="Bonnet C."/>
            <person name="Boukhgalter B."/>
            <person name="Bourzgui I."/>
            <person name="Brown A."/>
            <person name="Cahill P."/>
            <person name="Channer S."/>
            <person name="Cheshatsang Y."/>
            <person name="Chuda L."/>
            <person name="Citroen M."/>
            <person name="Collymore A."/>
            <person name="Cooke P."/>
            <person name="Costello M."/>
            <person name="D'Aco K."/>
            <person name="Daza R."/>
            <person name="De Haan G."/>
            <person name="DeGray S."/>
            <person name="DeMaso C."/>
            <person name="Dhargay N."/>
            <person name="Dooley K."/>
            <person name="Dooley E."/>
            <person name="Doricent M."/>
            <person name="Dorje P."/>
            <person name="Dorjee K."/>
            <person name="Dupes A."/>
            <person name="Elong R."/>
            <person name="Falk J."/>
            <person name="Farina A."/>
            <person name="Faro S."/>
            <person name="Ferguson D."/>
            <person name="Fisher S."/>
            <person name="Foley C.D."/>
            <person name="Franke A."/>
            <person name="Friedrich D."/>
            <person name="Gadbois L."/>
            <person name="Gearin G."/>
            <person name="Gearin C.R."/>
            <person name="Giannoukos G."/>
            <person name="Goode T."/>
            <person name="Graham J."/>
            <person name="Grandbois E."/>
            <person name="Grewal S."/>
            <person name="Gyaltsen K."/>
            <person name="Hafez N."/>
            <person name="Hagos B."/>
            <person name="Hall J."/>
            <person name="Henson C."/>
            <person name="Hollinger A."/>
            <person name="Honan T."/>
            <person name="Huard M.D."/>
            <person name="Hughes L."/>
            <person name="Hurhula B."/>
            <person name="Husby M.E."/>
            <person name="Kamat A."/>
            <person name="Kanga B."/>
            <person name="Kashin S."/>
            <person name="Khazanovich D."/>
            <person name="Kisner P."/>
            <person name="Lance K."/>
            <person name="Lara M."/>
            <person name="Lee W."/>
            <person name="Lennon N."/>
            <person name="Letendre F."/>
            <person name="LeVine R."/>
            <person name="Lipovsky A."/>
            <person name="Liu X."/>
            <person name="Liu J."/>
            <person name="Liu S."/>
            <person name="Lokyitsang T."/>
            <person name="Lokyitsang Y."/>
            <person name="Lubonja R."/>
            <person name="Lui A."/>
            <person name="MacDonald P."/>
            <person name="Magnisalis V."/>
            <person name="Maru K."/>
            <person name="Matthews C."/>
            <person name="McCusker W."/>
            <person name="McDonough S."/>
            <person name="Mehta T."/>
            <person name="Meldrim J."/>
            <person name="Meneus L."/>
            <person name="Mihai O."/>
            <person name="Mihalev A."/>
            <person name="Mihova T."/>
            <person name="Mittelman R."/>
            <person name="Mlenga V."/>
            <person name="Montmayeur A."/>
            <person name="Mulrain L."/>
            <person name="Navidi A."/>
            <person name="Naylor J."/>
            <person name="Negash T."/>
            <person name="Nguyen T."/>
            <person name="Nguyen N."/>
            <person name="Nicol R."/>
            <person name="Norbu C."/>
            <person name="Norbu N."/>
            <person name="Novod N."/>
            <person name="O'Neill B."/>
            <person name="Osman S."/>
            <person name="Markiewicz E."/>
            <person name="Oyono O.L."/>
            <person name="Patti C."/>
            <person name="Phunkhang P."/>
            <person name="Pierre F."/>
            <person name="Priest M."/>
            <person name="Raghuraman S."/>
            <person name="Rege F."/>
            <person name="Reyes R."/>
            <person name="Rise C."/>
            <person name="Rogov P."/>
            <person name="Ross K."/>
            <person name="Ryan E."/>
            <person name="Settipalli S."/>
            <person name="Shea T."/>
            <person name="Sherpa N."/>
            <person name="Shi L."/>
            <person name="Shih D."/>
            <person name="Sparrow T."/>
            <person name="Spaulding J."/>
            <person name="Stalker J."/>
            <person name="Stange-Thomann N."/>
            <person name="Stavropoulos S."/>
            <person name="Stone C."/>
            <person name="Strader C."/>
            <person name="Tesfaye S."/>
            <person name="Thomson T."/>
            <person name="Thoulutsang Y."/>
            <person name="Thoulutsang D."/>
            <person name="Topham K."/>
            <person name="Topping I."/>
            <person name="Tsamla T."/>
            <person name="Vassiliev H."/>
            <person name="Vo A."/>
            <person name="Wangchuk T."/>
            <person name="Wangdi T."/>
            <person name="Weiand M."/>
            <person name="Wilkinson J."/>
            <person name="Wilson A."/>
            <person name="Yadav S."/>
            <person name="Young G."/>
            <person name="Yu Q."/>
            <person name="Zembek L."/>
            <person name="Zhong D."/>
            <person name="Zimmer A."/>
            <person name="Zwirko Z."/>
            <person name="Jaffe D.B."/>
            <person name="Alvarez P."/>
            <person name="Brockman W."/>
            <person name="Butler J."/>
            <person name="Chin C."/>
            <person name="Gnerre S."/>
            <person name="Grabherr M."/>
            <person name="Kleber M."/>
            <person name="Mauceli E."/>
            <person name="MacCallum I."/>
        </authorList>
    </citation>
    <scope>NUCLEOTIDE SEQUENCE [LARGE SCALE GENOMIC DNA]</scope>
    <source>
        <strain evidence="2">Tucson 15287-2541.00</strain>
    </source>
</reference>
<dbReference type="SUPFAM" id="SSF54928">
    <property type="entry name" value="RNA-binding domain, RBD"/>
    <property type="match status" value="1"/>
</dbReference>
<proteinExistence type="predicted"/>
<evidence type="ECO:0000313" key="1">
    <source>
        <dbReference type="EMBL" id="EDV90499.1"/>
    </source>
</evidence>
<dbReference type="HOGENOM" id="CLU_1220805_0_0_1"/>
<accession>B4JXT7</accession>
<keyword evidence="2" id="KW-1185">Reference proteome</keyword>
<dbReference type="InParanoid" id="B4JXT7"/>
<dbReference type="Proteomes" id="UP000001070">
    <property type="component" value="Unassembled WGS sequence"/>
</dbReference>
<name>B4JXT7_DROGR</name>
<dbReference type="GO" id="GO:0003676">
    <property type="term" value="F:nucleic acid binding"/>
    <property type="evidence" value="ECO:0007669"/>
    <property type="project" value="InterPro"/>
</dbReference>
<dbReference type="InterPro" id="IPR012677">
    <property type="entry name" value="Nucleotide-bd_a/b_plait_sf"/>
</dbReference>
<dbReference type="AlphaFoldDB" id="B4JXT7"/>
<dbReference type="EMBL" id="CH916377">
    <property type="protein sequence ID" value="EDV90499.1"/>
    <property type="molecule type" value="Genomic_DNA"/>
</dbReference>
<dbReference type="OrthoDB" id="7858373at2759"/>
<dbReference type="PhylomeDB" id="B4JXT7"/>
<organism evidence="2">
    <name type="scientific">Drosophila grimshawi</name>
    <name type="common">Hawaiian fruit fly</name>
    <name type="synonym">Idiomyia grimshawi</name>
    <dbReference type="NCBI Taxonomy" id="7222"/>
    <lineage>
        <taxon>Eukaryota</taxon>
        <taxon>Metazoa</taxon>
        <taxon>Ecdysozoa</taxon>
        <taxon>Arthropoda</taxon>
        <taxon>Hexapoda</taxon>
        <taxon>Insecta</taxon>
        <taxon>Pterygota</taxon>
        <taxon>Neoptera</taxon>
        <taxon>Endopterygota</taxon>
        <taxon>Diptera</taxon>
        <taxon>Brachycera</taxon>
        <taxon>Muscomorpha</taxon>
        <taxon>Ephydroidea</taxon>
        <taxon>Drosophilidae</taxon>
        <taxon>Drosophila</taxon>
        <taxon>Hawaiian Drosophila</taxon>
    </lineage>
</organism>
<dbReference type="Gene3D" id="3.30.70.330">
    <property type="match status" value="1"/>
</dbReference>
<dbReference type="eggNOG" id="ENOG502TCJ7">
    <property type="taxonomic scope" value="Eukaryota"/>
</dbReference>